<dbReference type="Pfam" id="PF20176">
    <property type="entry name" value="DUF6541"/>
    <property type="match status" value="1"/>
</dbReference>
<reference evidence="2" key="2">
    <citation type="submission" date="2020-09" db="EMBL/GenBank/DDBJ databases">
        <authorList>
            <person name="Sun Q."/>
            <person name="Zhou Y."/>
        </authorList>
    </citation>
    <scope>NUCLEOTIDE SEQUENCE</scope>
    <source>
        <strain evidence="2">CGMCC 4.5737</strain>
    </source>
</reference>
<evidence type="ECO:0000256" key="1">
    <source>
        <dbReference type="SAM" id="Phobius"/>
    </source>
</evidence>
<feature type="transmembrane region" description="Helical" evidence="1">
    <location>
        <begin position="251"/>
        <end position="271"/>
    </location>
</feature>
<feature type="transmembrane region" description="Helical" evidence="1">
    <location>
        <begin position="412"/>
        <end position="428"/>
    </location>
</feature>
<dbReference type="Proteomes" id="UP000637578">
    <property type="component" value="Unassembled WGS sequence"/>
</dbReference>
<proteinExistence type="predicted"/>
<dbReference type="EMBL" id="BMMK01000009">
    <property type="protein sequence ID" value="GGM52330.1"/>
    <property type="molecule type" value="Genomic_DNA"/>
</dbReference>
<dbReference type="AlphaFoldDB" id="A0A8J3FVK9"/>
<feature type="transmembrane region" description="Helical" evidence="1">
    <location>
        <begin position="61"/>
        <end position="82"/>
    </location>
</feature>
<dbReference type="InterPro" id="IPR046671">
    <property type="entry name" value="DUF6541"/>
</dbReference>
<feature type="transmembrane region" description="Helical" evidence="1">
    <location>
        <begin position="6"/>
        <end position="26"/>
    </location>
</feature>
<sequence length="678" mass="71138">MTLSDYLVLVAACLAFVLPGAALLLALGLRRPLWLVTLTPATSFGTALVVGTVTAPLGVPYGPLSLGAVTAAMLVVGGVRWWRARPGRIRWPRPSLITSMGFLLVLLGSAAGAAAWLRGLGRRLGTIAQEHDTIVHQVLTAYIQRTGRGAPWQSLPLDLIDGQPTQFYPAGLHLVATVVGKVAGSTVLGLNAVTVVVLGAGFALSVATLAHVAARRAGLSKQRAMLVAGIASIVSIGLYRPTFAMAHDGGLLPNAAAMVLAPGLVAGLLSLPRRDWRVAVAAGVGCAGLLAVHPTAAVTVGLTLLAWWAAELFTRTGRQRLAAQVGPLLATGGVALVVALPLLIPAATMSGAVTSFPPDIPATPLRTALEDTLGFTYGGFSPVYQGRSQVVFGGLALLGAAVLVVGRRGPGLLAAYAFWAAVTVAAFVHPGKLPASLVTGFFYHAQLRVWSHVSLLAPAIIGLGLVVAASYVAAAARNWNVVPARWVVTGAVLLFAIAYLAQPGARYAQAGARLVAARYAAPDFVRVGEDDQRAIAWLAEHVRPGQRVLNNGNDGSTFLYVEKGIPVVNVTSLGAPNLPYTYRLLQAFDRYPEDPEIRRMLLDHNVAWVYVDWNAPYIGAPPPASEWYHSTTYNLAPGLRRLDGLPGLWPAFRSGTVAVYQLDLDVVRATNGTTGASR</sequence>
<name>A0A8J3FVK9_9PSEU</name>
<reference evidence="2" key="1">
    <citation type="journal article" date="2014" name="Int. J. Syst. Evol. Microbiol.">
        <title>Complete genome sequence of Corynebacterium casei LMG S-19264T (=DSM 44701T), isolated from a smear-ripened cheese.</title>
        <authorList>
            <consortium name="US DOE Joint Genome Institute (JGI-PGF)"/>
            <person name="Walter F."/>
            <person name="Albersmeier A."/>
            <person name="Kalinowski J."/>
            <person name="Ruckert C."/>
        </authorList>
    </citation>
    <scope>NUCLEOTIDE SEQUENCE</scope>
    <source>
        <strain evidence="2">CGMCC 4.5737</strain>
    </source>
</reference>
<feature type="transmembrane region" description="Helical" evidence="1">
    <location>
        <begin position="278"/>
        <end position="309"/>
    </location>
</feature>
<organism evidence="2 3">
    <name type="scientific">Longimycelium tulufanense</name>
    <dbReference type="NCBI Taxonomy" id="907463"/>
    <lineage>
        <taxon>Bacteria</taxon>
        <taxon>Bacillati</taxon>
        <taxon>Actinomycetota</taxon>
        <taxon>Actinomycetes</taxon>
        <taxon>Pseudonocardiales</taxon>
        <taxon>Pseudonocardiaceae</taxon>
        <taxon>Longimycelium</taxon>
    </lineage>
</organism>
<feature type="transmembrane region" description="Helical" evidence="1">
    <location>
        <begin position="33"/>
        <end position="55"/>
    </location>
</feature>
<keyword evidence="1" id="KW-0812">Transmembrane</keyword>
<gene>
    <name evidence="2" type="ORF">GCM10012275_24110</name>
</gene>
<accession>A0A8J3FVK9</accession>
<feature type="transmembrane region" description="Helical" evidence="1">
    <location>
        <begin position="449"/>
        <end position="472"/>
    </location>
</feature>
<evidence type="ECO:0000313" key="3">
    <source>
        <dbReference type="Proteomes" id="UP000637578"/>
    </source>
</evidence>
<feature type="transmembrane region" description="Helical" evidence="1">
    <location>
        <begin position="484"/>
        <end position="501"/>
    </location>
</feature>
<feature type="transmembrane region" description="Helical" evidence="1">
    <location>
        <begin position="224"/>
        <end position="239"/>
    </location>
</feature>
<keyword evidence="1" id="KW-1133">Transmembrane helix</keyword>
<feature type="transmembrane region" description="Helical" evidence="1">
    <location>
        <begin position="188"/>
        <end position="212"/>
    </location>
</feature>
<keyword evidence="1" id="KW-0472">Membrane</keyword>
<protein>
    <submittedName>
        <fullName evidence="2">Uncharacterized protein</fullName>
    </submittedName>
</protein>
<evidence type="ECO:0000313" key="2">
    <source>
        <dbReference type="EMBL" id="GGM52330.1"/>
    </source>
</evidence>
<feature type="transmembrane region" description="Helical" evidence="1">
    <location>
        <begin position="94"/>
        <end position="117"/>
    </location>
</feature>
<comment type="caution">
    <text evidence="2">The sequence shown here is derived from an EMBL/GenBank/DDBJ whole genome shotgun (WGS) entry which is preliminary data.</text>
</comment>
<feature type="transmembrane region" description="Helical" evidence="1">
    <location>
        <begin position="321"/>
        <end position="344"/>
    </location>
</feature>
<dbReference type="RefSeq" id="WP_189056977.1">
    <property type="nucleotide sequence ID" value="NZ_BMMK01000009.1"/>
</dbReference>
<keyword evidence="3" id="KW-1185">Reference proteome</keyword>
<feature type="transmembrane region" description="Helical" evidence="1">
    <location>
        <begin position="390"/>
        <end position="406"/>
    </location>
</feature>